<dbReference type="GO" id="GO:0009245">
    <property type="term" value="P:lipid A biosynthetic process"/>
    <property type="evidence" value="ECO:0007669"/>
    <property type="project" value="UniProtKB-UniRule"/>
</dbReference>
<comment type="function">
    <text evidence="7">Involved in the biosynthesis of lipid A, a phosphorylated glycolipid that anchors the lipopolysaccharide to the outer membrane of the cell.</text>
</comment>
<dbReference type="CDD" id="cd03351">
    <property type="entry name" value="LbH_UDP-GlcNAc_AT"/>
    <property type="match status" value="1"/>
</dbReference>
<keyword evidence="1 7" id="KW-0444">Lipid biosynthesis</keyword>
<gene>
    <name evidence="7" type="primary">lpxA</name>
    <name evidence="9" type="ORF">SAMN05428957_10570</name>
</gene>
<sequence length="288" mass="30723">MHHAHRGLTQPVLFFSAQATRRVSSSNRIHPTAVIDPAAQLHGSVSVGPYAVIGPGVRIGAGTSVGAHCVIEGETHIGEDNRIFQFASLGAAPQDKKYAGEPTRLVIGHRNTIREFCTFNTGTVQDRGETTVGDDNWIMAYVHIAHDCVVGHQTILANNATLAGHVHVGDHAIIGGLTGIHQFCRVGAHAMAGFASHVSQDVPPFMMVDGNPLAVRGLNTEGLRRRGFDAERVGALKKAYRALYRQGLTLDGALDALTRQADEAGGQAGSDVHQLRDFVAASRRGIVR</sequence>
<keyword evidence="10" id="KW-1185">Reference proteome</keyword>
<dbReference type="InterPro" id="IPR037157">
    <property type="entry name" value="Acetyltransf_C_sf"/>
</dbReference>
<evidence type="ECO:0000256" key="5">
    <source>
        <dbReference type="ARBA" id="ARBA00023098"/>
    </source>
</evidence>
<dbReference type="AlphaFoldDB" id="A0A1G9SPL3"/>
<protein>
    <recommendedName>
        <fullName evidence="7">Acyl-[acyl-carrier-protein]--UDP-N-acetylglucosamine O-acyltransferase</fullName>
        <shortName evidence="7">UDP-N-acetylglucosamine acyltransferase</shortName>
        <ecNumber evidence="7">2.3.1.129</ecNumber>
    </recommendedName>
</protein>
<evidence type="ECO:0000256" key="2">
    <source>
        <dbReference type="ARBA" id="ARBA00022556"/>
    </source>
</evidence>
<dbReference type="EC" id="2.3.1.129" evidence="7"/>
<keyword evidence="3 7" id="KW-0808">Transferase</keyword>
<accession>A0A1G9SPL3</accession>
<dbReference type="InterPro" id="IPR011004">
    <property type="entry name" value="Trimer_LpxA-like_sf"/>
</dbReference>
<reference evidence="10" key="1">
    <citation type="submission" date="2016-10" db="EMBL/GenBank/DDBJ databases">
        <authorList>
            <person name="Varghese N."/>
            <person name="Submissions S."/>
        </authorList>
    </citation>
    <scope>NUCLEOTIDE SEQUENCE [LARGE SCALE GENOMIC DNA]</scope>
    <source>
        <strain evidence="10">EPL6</strain>
    </source>
</reference>
<evidence type="ECO:0000256" key="3">
    <source>
        <dbReference type="ARBA" id="ARBA00022679"/>
    </source>
</evidence>
<dbReference type="NCBIfam" id="NF003657">
    <property type="entry name" value="PRK05289.1"/>
    <property type="match status" value="1"/>
</dbReference>
<comment type="similarity">
    <text evidence="7">Belongs to the transferase hexapeptide repeat family. LpxA subfamily.</text>
</comment>
<comment type="catalytic activity">
    <reaction evidence="7">
        <text>a (3R)-hydroxyacyl-[ACP] + UDP-N-acetyl-alpha-D-glucosamine = a UDP-3-O-[(3R)-3-hydroxyacyl]-N-acetyl-alpha-D-glucosamine + holo-[ACP]</text>
        <dbReference type="Rhea" id="RHEA:67812"/>
        <dbReference type="Rhea" id="RHEA-COMP:9685"/>
        <dbReference type="Rhea" id="RHEA-COMP:9945"/>
        <dbReference type="ChEBI" id="CHEBI:57705"/>
        <dbReference type="ChEBI" id="CHEBI:64479"/>
        <dbReference type="ChEBI" id="CHEBI:78827"/>
        <dbReference type="ChEBI" id="CHEBI:173225"/>
        <dbReference type="EC" id="2.3.1.129"/>
    </reaction>
</comment>
<comment type="subunit">
    <text evidence="7">Homotrimer.</text>
</comment>
<dbReference type="Pfam" id="PF00132">
    <property type="entry name" value="Hexapep"/>
    <property type="match status" value="1"/>
</dbReference>
<evidence type="ECO:0000256" key="7">
    <source>
        <dbReference type="HAMAP-Rule" id="MF_00387"/>
    </source>
</evidence>
<keyword evidence="2 7" id="KW-0441">Lipid A biosynthesis</keyword>
<dbReference type="GO" id="GO:0008780">
    <property type="term" value="F:acyl-[acyl-carrier-protein]-UDP-N-acetylglucosamine O-acyltransferase activity"/>
    <property type="evidence" value="ECO:0007669"/>
    <property type="project" value="UniProtKB-UniRule"/>
</dbReference>
<evidence type="ECO:0000256" key="6">
    <source>
        <dbReference type="ARBA" id="ARBA00023315"/>
    </source>
</evidence>
<feature type="domain" description="UDP N-acetylglucosamine O-acyltransferase C-terminal" evidence="8">
    <location>
        <begin position="201"/>
        <end position="287"/>
    </location>
</feature>
<dbReference type="STRING" id="1527607.SAMN05428957_10570"/>
<organism evidence="9 10">
    <name type="scientific">Oryzisolibacter propanilivorax</name>
    <dbReference type="NCBI Taxonomy" id="1527607"/>
    <lineage>
        <taxon>Bacteria</taxon>
        <taxon>Pseudomonadati</taxon>
        <taxon>Pseudomonadota</taxon>
        <taxon>Betaproteobacteria</taxon>
        <taxon>Burkholderiales</taxon>
        <taxon>Comamonadaceae</taxon>
        <taxon>Oryzisolibacter</taxon>
    </lineage>
</organism>
<evidence type="ECO:0000256" key="4">
    <source>
        <dbReference type="ARBA" id="ARBA00022737"/>
    </source>
</evidence>
<dbReference type="GO" id="GO:0005737">
    <property type="term" value="C:cytoplasm"/>
    <property type="evidence" value="ECO:0007669"/>
    <property type="project" value="UniProtKB-SubCell"/>
</dbReference>
<keyword evidence="4 7" id="KW-0677">Repeat</keyword>
<keyword evidence="5 7" id="KW-0443">Lipid metabolism</keyword>
<keyword evidence="6 7" id="KW-0012">Acyltransferase</keyword>
<dbReference type="Gene3D" id="2.160.10.10">
    <property type="entry name" value="Hexapeptide repeat proteins"/>
    <property type="match status" value="1"/>
</dbReference>
<dbReference type="InterPro" id="IPR001451">
    <property type="entry name" value="Hexapep"/>
</dbReference>
<dbReference type="NCBIfam" id="TIGR01852">
    <property type="entry name" value="lipid_A_lpxA"/>
    <property type="match status" value="1"/>
</dbReference>
<dbReference type="Pfam" id="PF13720">
    <property type="entry name" value="Acetyltransf_11"/>
    <property type="match status" value="1"/>
</dbReference>
<dbReference type="PANTHER" id="PTHR43480">
    <property type="entry name" value="ACYL-[ACYL-CARRIER-PROTEIN]--UDP-N-ACETYLGLUCOSAMINE O-ACYLTRANSFERASE"/>
    <property type="match status" value="1"/>
</dbReference>
<dbReference type="Proteomes" id="UP000198552">
    <property type="component" value="Unassembled WGS sequence"/>
</dbReference>
<comment type="pathway">
    <text evidence="7">Glycolipid biosynthesis; lipid IV(A) biosynthesis; lipid IV(A) from (3R)-3-hydroxytetradecanoyl-[acyl-carrier-protein] and UDP-N-acetyl-alpha-D-glucosamine: step 1/6.</text>
</comment>
<dbReference type="HAMAP" id="MF_00387">
    <property type="entry name" value="LpxA"/>
    <property type="match status" value="1"/>
</dbReference>
<proteinExistence type="inferred from homology"/>
<comment type="subcellular location">
    <subcellularLocation>
        <location evidence="7">Cytoplasm</location>
    </subcellularLocation>
</comment>
<keyword evidence="7" id="KW-0963">Cytoplasm</keyword>
<dbReference type="PANTHER" id="PTHR43480:SF1">
    <property type="entry name" value="ACYL-[ACYL-CARRIER-PROTEIN]--UDP-N-ACETYLGLUCOSAMINE O-ACYLTRANSFERASE, MITOCHONDRIAL-RELATED"/>
    <property type="match status" value="1"/>
</dbReference>
<dbReference type="PIRSF" id="PIRSF000456">
    <property type="entry name" value="UDP-GlcNAc_acltr"/>
    <property type="match status" value="1"/>
</dbReference>
<dbReference type="Gene3D" id="1.20.1180.10">
    <property type="entry name" value="Udp N-acetylglucosamine O-acyltransferase, C-terminal domain"/>
    <property type="match status" value="1"/>
</dbReference>
<dbReference type="InterPro" id="IPR010137">
    <property type="entry name" value="Lipid_A_LpxA"/>
</dbReference>
<evidence type="ECO:0000313" key="9">
    <source>
        <dbReference type="EMBL" id="SDM37398.1"/>
    </source>
</evidence>
<evidence type="ECO:0000259" key="8">
    <source>
        <dbReference type="Pfam" id="PF13720"/>
    </source>
</evidence>
<name>A0A1G9SPL3_9BURK</name>
<evidence type="ECO:0000256" key="1">
    <source>
        <dbReference type="ARBA" id="ARBA00022516"/>
    </source>
</evidence>
<dbReference type="InterPro" id="IPR029098">
    <property type="entry name" value="Acetyltransf_C"/>
</dbReference>
<dbReference type="SUPFAM" id="SSF51161">
    <property type="entry name" value="Trimeric LpxA-like enzymes"/>
    <property type="match status" value="1"/>
</dbReference>
<dbReference type="GO" id="GO:0016020">
    <property type="term" value="C:membrane"/>
    <property type="evidence" value="ECO:0007669"/>
    <property type="project" value="GOC"/>
</dbReference>
<dbReference type="UniPathway" id="UPA00359">
    <property type="reaction ID" value="UER00477"/>
</dbReference>
<evidence type="ECO:0000313" key="10">
    <source>
        <dbReference type="Proteomes" id="UP000198552"/>
    </source>
</evidence>
<dbReference type="EMBL" id="FNHP01000005">
    <property type="protein sequence ID" value="SDM37398.1"/>
    <property type="molecule type" value="Genomic_DNA"/>
</dbReference>